<dbReference type="Proteomes" id="UP000747542">
    <property type="component" value="Unassembled WGS sequence"/>
</dbReference>
<dbReference type="PROSITE" id="PS50089">
    <property type="entry name" value="ZF_RING_2"/>
    <property type="match status" value="1"/>
</dbReference>
<feature type="compositionally biased region" description="Polar residues" evidence="5">
    <location>
        <begin position="474"/>
        <end position="499"/>
    </location>
</feature>
<feature type="domain" description="RING-type" evidence="7">
    <location>
        <begin position="228"/>
        <end position="272"/>
    </location>
</feature>
<dbReference type="SUPFAM" id="SSF57845">
    <property type="entry name" value="B-box zinc-binding domain"/>
    <property type="match status" value="1"/>
</dbReference>
<dbReference type="GO" id="GO:0008270">
    <property type="term" value="F:zinc ion binding"/>
    <property type="evidence" value="ECO:0007669"/>
    <property type="project" value="UniProtKB-KW"/>
</dbReference>
<dbReference type="PANTHER" id="PTHR25462">
    <property type="entry name" value="BONUS, ISOFORM C-RELATED"/>
    <property type="match status" value="1"/>
</dbReference>
<dbReference type="SMART" id="SM00184">
    <property type="entry name" value="RING"/>
    <property type="match status" value="1"/>
</dbReference>
<dbReference type="InterPro" id="IPR027370">
    <property type="entry name" value="Znf-RING_euk"/>
</dbReference>
<dbReference type="InterPro" id="IPR047153">
    <property type="entry name" value="TRIM45/56/19-like"/>
</dbReference>
<dbReference type="Pfam" id="PF13445">
    <property type="entry name" value="zf-RING_UBOX"/>
    <property type="match status" value="1"/>
</dbReference>
<evidence type="ECO:0000256" key="5">
    <source>
        <dbReference type="SAM" id="MobiDB-lite"/>
    </source>
</evidence>
<evidence type="ECO:0000256" key="2">
    <source>
        <dbReference type="ARBA" id="ARBA00022771"/>
    </source>
</evidence>
<keyword evidence="10" id="KW-1185">Reference proteome</keyword>
<feature type="region of interest" description="Disordered" evidence="5">
    <location>
        <begin position="1"/>
        <end position="20"/>
    </location>
</feature>
<dbReference type="EMBL" id="JAHLQT010011811">
    <property type="protein sequence ID" value="KAG7171720.1"/>
    <property type="molecule type" value="Genomic_DNA"/>
</dbReference>
<evidence type="ECO:0000313" key="10">
    <source>
        <dbReference type="Proteomes" id="UP000747542"/>
    </source>
</evidence>
<dbReference type="PROSITE" id="PS00518">
    <property type="entry name" value="ZF_RING_1"/>
    <property type="match status" value="1"/>
</dbReference>
<evidence type="ECO:0000259" key="6">
    <source>
        <dbReference type="PROSITE" id="PS50072"/>
    </source>
</evidence>
<evidence type="ECO:0000256" key="3">
    <source>
        <dbReference type="ARBA" id="ARBA00022833"/>
    </source>
</evidence>
<name>A0A8J5T170_HOMAM</name>
<dbReference type="InterPro" id="IPR017907">
    <property type="entry name" value="Znf_RING_CS"/>
</dbReference>
<feature type="compositionally biased region" description="Acidic residues" evidence="5">
    <location>
        <begin position="209"/>
        <end position="219"/>
    </location>
</feature>
<dbReference type="SUPFAM" id="SSF50891">
    <property type="entry name" value="Cyclophilin-like"/>
    <property type="match status" value="1"/>
</dbReference>
<gene>
    <name evidence="9" type="primary">Trim72-L3</name>
    <name evidence="9" type="ORF">Hamer_G023822</name>
</gene>
<protein>
    <submittedName>
        <fullName evidence="9">Tripartite motif-containing protein 72-like 3</fullName>
    </submittedName>
</protein>
<accession>A0A8J5T170</accession>
<reference evidence="9" key="1">
    <citation type="journal article" date="2021" name="Sci. Adv.">
        <title>The American lobster genome reveals insights on longevity, neural, and immune adaptations.</title>
        <authorList>
            <person name="Polinski J.M."/>
            <person name="Zimin A.V."/>
            <person name="Clark K.F."/>
            <person name="Kohn A.B."/>
            <person name="Sadowski N."/>
            <person name="Timp W."/>
            <person name="Ptitsyn A."/>
            <person name="Khanna P."/>
            <person name="Romanova D.Y."/>
            <person name="Williams P."/>
            <person name="Greenwood S.J."/>
            <person name="Moroz L.L."/>
            <person name="Walt D.R."/>
            <person name="Bodnar A.G."/>
        </authorList>
    </citation>
    <scope>NUCLEOTIDE SEQUENCE</scope>
    <source>
        <strain evidence="9">GMGI-L3</strain>
    </source>
</reference>
<organism evidence="9 10">
    <name type="scientific">Homarus americanus</name>
    <name type="common">American lobster</name>
    <dbReference type="NCBI Taxonomy" id="6706"/>
    <lineage>
        <taxon>Eukaryota</taxon>
        <taxon>Metazoa</taxon>
        <taxon>Ecdysozoa</taxon>
        <taxon>Arthropoda</taxon>
        <taxon>Crustacea</taxon>
        <taxon>Multicrustacea</taxon>
        <taxon>Malacostraca</taxon>
        <taxon>Eumalacostraca</taxon>
        <taxon>Eucarida</taxon>
        <taxon>Decapoda</taxon>
        <taxon>Pleocyemata</taxon>
        <taxon>Astacidea</taxon>
        <taxon>Nephropoidea</taxon>
        <taxon>Nephropidae</taxon>
        <taxon>Homarus</taxon>
    </lineage>
</organism>
<sequence>MATTSSKDRASSTPTESISHTLYSPHTLLPTTLLLTTLLPTTVLPTTLLLTTLLPTTVLPTTVLPTLYSPPLYSPPLISPTLSGGPELKLILRPKPEVNPVLKLKPKSEPEPELKLKLNPVLKFNPVPKLKTNLEPKPELNSELKLKLNPVPKWKPNPEPKFKLNLEPKIKPNPDPKWKPNPDPKIKPNPEPKWKPKPEPKPEPKPNPEEEQAKEEEEDAGPHSDLLCPLCNDLYDEDKREPVLLPRCGHTFCRPCLSKDSKKGHFPCPTCRKRHIKPVVSDLPVQADLLARVEAYRDSKLGQCQIHNLALSYWCRQCQSSLCGNCSVKKGHDVIRMKELLDEKKEELRVQGDAILSNVVEEKQKIMIKVKECSLQLLRTCESSYLPDDSAQDVKEMLSDTKSSADFHFLTGSLKRMKSILGSLSRSPSDSEISSSSSSQGSKTPRLRRKRERKENQHKDQNTDLTHETKSTHRYSSPPQPNYVTNNPTNHRLQGTTSPNNNNNLLSRTSQPYGSLKKKSTTTEPAKDVKYAHYSQMYGSQGTSGSSKAVVASHGPLLGLLDQSLWPLRCCVYDDDGRRARLSWEEGRLHMFALGEDIDDAHFMIKLAVVQSIIPQDSPEVFLDLTAKGRPLGRVYIKLWGQLRRAQHYLALCMGTHGPSYRGAKFEEVYSRGLKGECLHGGPYLTPRGDLSAQGVMDNLEWDGKFKGPQQKGLLVGAGSGRPDRDSCFDICTIENTFRSFACPFGEVTGGWDTVLAAVAHRPVREVTMYDVGVVMPDLAPPTTQ</sequence>
<dbReference type="InterPro" id="IPR001841">
    <property type="entry name" value="Znf_RING"/>
</dbReference>
<feature type="domain" description="PPIase cyclophilin-type" evidence="6">
    <location>
        <begin position="622"/>
        <end position="755"/>
    </location>
</feature>
<dbReference type="InterPro" id="IPR000315">
    <property type="entry name" value="Znf_B-box"/>
</dbReference>
<keyword evidence="1" id="KW-0479">Metal-binding</keyword>
<dbReference type="InterPro" id="IPR029000">
    <property type="entry name" value="Cyclophilin-like_dom_sf"/>
</dbReference>
<feature type="compositionally biased region" description="Basic and acidic residues" evidence="5">
    <location>
        <begin position="1"/>
        <end position="10"/>
    </location>
</feature>
<evidence type="ECO:0000259" key="8">
    <source>
        <dbReference type="PROSITE" id="PS50119"/>
    </source>
</evidence>
<feature type="compositionally biased region" description="Low complexity" evidence="5">
    <location>
        <begin position="423"/>
        <end position="442"/>
    </location>
</feature>
<feature type="compositionally biased region" description="Polar residues" evidence="5">
    <location>
        <begin position="11"/>
        <end position="20"/>
    </location>
</feature>
<dbReference type="PROSITE" id="PS50072">
    <property type="entry name" value="CSA_PPIASE_2"/>
    <property type="match status" value="1"/>
</dbReference>
<dbReference type="InterPro" id="IPR002130">
    <property type="entry name" value="Cyclophilin-type_PPIase_dom"/>
</dbReference>
<feature type="compositionally biased region" description="Basic and acidic residues" evidence="5">
    <location>
        <begin position="156"/>
        <end position="208"/>
    </location>
</feature>
<feature type="compositionally biased region" description="Basic and acidic residues" evidence="5">
    <location>
        <begin position="453"/>
        <end position="471"/>
    </location>
</feature>
<feature type="region of interest" description="Disordered" evidence="5">
    <location>
        <begin position="149"/>
        <end position="224"/>
    </location>
</feature>
<proteinExistence type="predicted"/>
<evidence type="ECO:0000256" key="4">
    <source>
        <dbReference type="PROSITE-ProRule" id="PRU00024"/>
    </source>
</evidence>
<dbReference type="PROSITE" id="PS50119">
    <property type="entry name" value="ZF_BBOX"/>
    <property type="match status" value="1"/>
</dbReference>
<keyword evidence="3" id="KW-0862">Zinc</keyword>
<comment type="caution">
    <text evidence="9">The sequence shown here is derived from an EMBL/GenBank/DDBJ whole genome shotgun (WGS) entry which is preliminary data.</text>
</comment>
<feature type="domain" description="B box-type" evidence="8">
    <location>
        <begin position="299"/>
        <end position="343"/>
    </location>
</feature>
<keyword evidence="2 4" id="KW-0863">Zinc-finger</keyword>
<evidence type="ECO:0000259" key="7">
    <source>
        <dbReference type="PROSITE" id="PS50089"/>
    </source>
</evidence>
<dbReference type="Gene3D" id="3.30.160.60">
    <property type="entry name" value="Classic Zinc Finger"/>
    <property type="match status" value="1"/>
</dbReference>
<feature type="region of interest" description="Disordered" evidence="5">
    <location>
        <begin position="422"/>
        <end position="524"/>
    </location>
</feature>
<dbReference type="AlphaFoldDB" id="A0A8J5T170"/>
<evidence type="ECO:0000313" key="9">
    <source>
        <dbReference type="EMBL" id="KAG7171720.1"/>
    </source>
</evidence>
<dbReference type="GO" id="GO:0061630">
    <property type="term" value="F:ubiquitin protein ligase activity"/>
    <property type="evidence" value="ECO:0007669"/>
    <property type="project" value="TreeGrafter"/>
</dbReference>
<evidence type="ECO:0000256" key="1">
    <source>
        <dbReference type="ARBA" id="ARBA00022723"/>
    </source>
</evidence>
<dbReference type="Gene3D" id="3.30.40.10">
    <property type="entry name" value="Zinc/RING finger domain, C3HC4 (zinc finger)"/>
    <property type="match status" value="1"/>
</dbReference>
<dbReference type="Pfam" id="PF00643">
    <property type="entry name" value="zf-B_box"/>
    <property type="match status" value="1"/>
</dbReference>
<dbReference type="PANTHER" id="PTHR25462:SF296">
    <property type="entry name" value="MEIOTIC P26, ISOFORM F"/>
    <property type="match status" value="1"/>
</dbReference>
<dbReference type="InterPro" id="IPR013083">
    <property type="entry name" value="Znf_RING/FYVE/PHD"/>
</dbReference>
<dbReference type="GO" id="GO:0003755">
    <property type="term" value="F:peptidyl-prolyl cis-trans isomerase activity"/>
    <property type="evidence" value="ECO:0007669"/>
    <property type="project" value="InterPro"/>
</dbReference>
<dbReference type="Gene3D" id="2.40.100.10">
    <property type="entry name" value="Cyclophilin-like"/>
    <property type="match status" value="1"/>
</dbReference>
<dbReference type="SUPFAM" id="SSF57850">
    <property type="entry name" value="RING/U-box"/>
    <property type="match status" value="1"/>
</dbReference>